<comment type="caution">
    <text evidence="2">The sequence shown here is derived from an EMBL/GenBank/DDBJ whole genome shotgun (WGS) entry which is preliminary data.</text>
</comment>
<sequence length="324" mass="38705">MAQLIKLQDYVSRYEQNIVLYPSRFVRLKKQQWTGLKRAFDTKDRSLFYIENPIEDNWLMEKPTLLERVKKTILNRNKLEETEVAKTNDSQKKEEDEEELDFDYDAKKYKHPQSIDELKQQFLNQLFEFQLKWASSTLTEMSEVKKTLYYDDLLKYFLQRFPDTFLVLYQPLFQLKNAPVELDTIIVTPTEVWCIHVLEAENSAVFVGSNDKFWLKKKGDKEKKILSPVISINRTEKIVKGILEKYDITLPVQKVILTRNGYVDFPAPPYDLKIIEKRNYEDWFYKMRNNHSPIKAIQLKAAESLLHYGLTNSKRRYEWDTEES</sequence>
<organism evidence="2 3">
    <name type="scientific">Niallia circulans</name>
    <name type="common">Bacillus circulans</name>
    <dbReference type="NCBI Taxonomy" id="1397"/>
    <lineage>
        <taxon>Bacteria</taxon>
        <taxon>Bacillati</taxon>
        <taxon>Bacillota</taxon>
        <taxon>Bacilli</taxon>
        <taxon>Bacillales</taxon>
        <taxon>Bacillaceae</taxon>
        <taxon>Niallia</taxon>
    </lineage>
</organism>
<dbReference type="EMBL" id="LDPH01000034">
    <property type="protein sequence ID" value="KLV21907.1"/>
    <property type="molecule type" value="Genomic_DNA"/>
</dbReference>
<accession>A0A0J1I7L3</accession>
<dbReference type="Pfam" id="PF08378">
    <property type="entry name" value="NERD"/>
    <property type="match status" value="1"/>
</dbReference>
<gene>
    <name evidence="2" type="ORF">ABW02_22410</name>
</gene>
<feature type="domain" description="NERD" evidence="1">
    <location>
        <begin position="156"/>
        <end position="256"/>
    </location>
</feature>
<keyword evidence="3" id="KW-1185">Reference proteome</keyword>
<proteinExistence type="predicted"/>
<dbReference type="Proteomes" id="UP000036045">
    <property type="component" value="Unassembled WGS sequence"/>
</dbReference>
<protein>
    <recommendedName>
        <fullName evidence="1">NERD domain-containing protein</fullName>
    </recommendedName>
</protein>
<dbReference type="OrthoDB" id="2433183at2"/>
<evidence type="ECO:0000313" key="3">
    <source>
        <dbReference type="Proteomes" id="UP000036045"/>
    </source>
</evidence>
<evidence type="ECO:0000259" key="1">
    <source>
        <dbReference type="Pfam" id="PF08378"/>
    </source>
</evidence>
<dbReference type="AlphaFoldDB" id="A0A0J1I7L3"/>
<name>A0A0J1I7L3_NIACI</name>
<evidence type="ECO:0000313" key="2">
    <source>
        <dbReference type="EMBL" id="KLV21907.1"/>
    </source>
</evidence>
<dbReference type="PATRIC" id="fig|1397.4.peg.3610"/>
<reference evidence="2 3" key="1">
    <citation type="submission" date="2015-05" db="EMBL/GenBank/DDBJ databases">
        <title>Whole genome sequence and identification of bacterial endophytes from Costus igneus.</title>
        <authorList>
            <person name="Lee Y.P."/>
            <person name="Gan H.M."/>
            <person name="Eng W."/>
            <person name="Wheatley M.S."/>
            <person name="Caraballo A."/>
            <person name="Polter S."/>
            <person name="Savka M.A."/>
            <person name="Hudson A.O."/>
        </authorList>
    </citation>
    <scope>NUCLEOTIDE SEQUENCE [LARGE SCALE GENOMIC DNA]</scope>
    <source>
        <strain evidence="2 3">RIT379</strain>
    </source>
</reference>
<dbReference type="InterPro" id="IPR011528">
    <property type="entry name" value="NERD"/>
</dbReference>
<dbReference type="RefSeq" id="WP_047944505.1">
    <property type="nucleotide sequence ID" value="NZ_LDPH01000034.1"/>
</dbReference>